<sequence>MTSERPLLTTTPGASTPDDVPSPRPPAASQLPPAQPEPPLRAERLAFSVEVPDPFRPSRRGDGPDPSASSQREREDDGDGGESRAVTIGDPSTSEVFPGNAIRTAKYSVLTFLPRNLFEQFRRLSYIYFLVITVLNQLPQVAVFGRGASVLPLAFVLFVTAVKDAYEDLRRHRSDRQENNRLASVLVPGTDGEFQPKKWRKIRVGDVVRVASSETLPA</sequence>
<reference evidence="3" key="2">
    <citation type="submission" date="2021-12" db="EMBL/GenBank/DDBJ databases">
        <title>Resequencing data analysis of finger millet.</title>
        <authorList>
            <person name="Hatakeyama M."/>
            <person name="Aluri S."/>
            <person name="Balachadran M.T."/>
            <person name="Sivarajan S.R."/>
            <person name="Poveda L."/>
            <person name="Shimizu-Inatsugi R."/>
            <person name="Schlapbach R."/>
            <person name="Sreeman S.M."/>
            <person name="Shimizu K.K."/>
        </authorList>
    </citation>
    <scope>NUCLEOTIDE SEQUENCE</scope>
</reference>
<organism evidence="3 4">
    <name type="scientific">Eleusine coracana subsp. coracana</name>
    <dbReference type="NCBI Taxonomy" id="191504"/>
    <lineage>
        <taxon>Eukaryota</taxon>
        <taxon>Viridiplantae</taxon>
        <taxon>Streptophyta</taxon>
        <taxon>Embryophyta</taxon>
        <taxon>Tracheophyta</taxon>
        <taxon>Spermatophyta</taxon>
        <taxon>Magnoliopsida</taxon>
        <taxon>Liliopsida</taxon>
        <taxon>Poales</taxon>
        <taxon>Poaceae</taxon>
        <taxon>PACMAD clade</taxon>
        <taxon>Chloridoideae</taxon>
        <taxon>Cynodonteae</taxon>
        <taxon>Eleusininae</taxon>
        <taxon>Eleusine</taxon>
    </lineage>
</organism>
<comment type="caution">
    <text evidence="3">The sequence shown here is derived from an EMBL/GenBank/DDBJ whole genome shotgun (WGS) entry which is preliminary data.</text>
</comment>
<evidence type="ECO:0000259" key="2">
    <source>
        <dbReference type="Pfam" id="PF16209"/>
    </source>
</evidence>
<name>A0AAV5FSJ2_ELECO</name>
<dbReference type="GO" id="GO:0045332">
    <property type="term" value="P:phospholipid translocation"/>
    <property type="evidence" value="ECO:0007669"/>
    <property type="project" value="TreeGrafter"/>
</dbReference>
<feature type="domain" description="P-type ATPase N-terminal" evidence="2">
    <location>
        <begin position="89"/>
        <end position="147"/>
    </location>
</feature>
<evidence type="ECO:0000256" key="1">
    <source>
        <dbReference type="SAM" id="MobiDB-lite"/>
    </source>
</evidence>
<protein>
    <recommendedName>
        <fullName evidence="2">P-type ATPase N-terminal domain-containing protein</fullName>
    </recommendedName>
</protein>
<evidence type="ECO:0000313" key="3">
    <source>
        <dbReference type="EMBL" id="GJN37967.1"/>
    </source>
</evidence>
<dbReference type="PANTHER" id="PTHR24092:SF91">
    <property type="entry name" value="PHOSPHOLIPID-TRANSPORTING ATPASE 1"/>
    <property type="match status" value="1"/>
</dbReference>
<dbReference type="SUPFAM" id="SSF81665">
    <property type="entry name" value="Calcium ATPase, transmembrane domain M"/>
    <property type="match status" value="1"/>
</dbReference>
<proteinExistence type="predicted"/>
<gene>
    <name evidence="3" type="primary">gb26971</name>
    <name evidence="3" type="ORF">PR202_gb26971</name>
</gene>
<accession>A0AAV5FSJ2</accession>
<dbReference type="EMBL" id="BQKI01000095">
    <property type="protein sequence ID" value="GJN37967.1"/>
    <property type="molecule type" value="Genomic_DNA"/>
</dbReference>
<dbReference type="InterPro" id="IPR023298">
    <property type="entry name" value="ATPase_P-typ_TM_dom_sf"/>
</dbReference>
<dbReference type="Proteomes" id="UP001054889">
    <property type="component" value="Unassembled WGS sequence"/>
</dbReference>
<dbReference type="GO" id="GO:0140326">
    <property type="term" value="F:ATPase-coupled intramembrane lipid transporter activity"/>
    <property type="evidence" value="ECO:0007669"/>
    <property type="project" value="TreeGrafter"/>
</dbReference>
<reference evidence="3" key="1">
    <citation type="journal article" date="2018" name="DNA Res.">
        <title>Multiple hybrid de novo genome assembly of finger millet, an orphan allotetraploid crop.</title>
        <authorList>
            <person name="Hatakeyama M."/>
            <person name="Aluri S."/>
            <person name="Balachadran M.T."/>
            <person name="Sivarajan S.R."/>
            <person name="Patrignani A."/>
            <person name="Gruter S."/>
            <person name="Poveda L."/>
            <person name="Shimizu-Inatsugi R."/>
            <person name="Baeten J."/>
            <person name="Francoijs K.J."/>
            <person name="Nataraja K.N."/>
            <person name="Reddy Y.A.N."/>
            <person name="Phadnis S."/>
            <person name="Ravikumar R.L."/>
            <person name="Schlapbach R."/>
            <person name="Sreeman S.M."/>
            <person name="Shimizu K.K."/>
        </authorList>
    </citation>
    <scope>NUCLEOTIDE SEQUENCE</scope>
</reference>
<feature type="region of interest" description="Disordered" evidence="1">
    <location>
        <begin position="1"/>
        <end position="92"/>
    </location>
</feature>
<dbReference type="GO" id="GO:0005886">
    <property type="term" value="C:plasma membrane"/>
    <property type="evidence" value="ECO:0007669"/>
    <property type="project" value="TreeGrafter"/>
</dbReference>
<evidence type="ECO:0000313" key="4">
    <source>
        <dbReference type="Proteomes" id="UP001054889"/>
    </source>
</evidence>
<feature type="compositionally biased region" description="Polar residues" evidence="1">
    <location>
        <begin position="1"/>
        <end position="14"/>
    </location>
</feature>
<dbReference type="PANTHER" id="PTHR24092">
    <property type="entry name" value="PROBABLE PHOSPHOLIPID-TRANSPORTING ATPASE"/>
    <property type="match status" value="1"/>
</dbReference>
<dbReference type="AlphaFoldDB" id="A0AAV5FSJ2"/>
<dbReference type="InterPro" id="IPR032631">
    <property type="entry name" value="P-type_ATPase_N"/>
</dbReference>
<dbReference type="Pfam" id="PF16209">
    <property type="entry name" value="PhoLip_ATPase_N"/>
    <property type="match status" value="1"/>
</dbReference>
<keyword evidence="4" id="KW-1185">Reference proteome</keyword>